<name>A0A7R9BN90_9CRUS</name>
<dbReference type="EMBL" id="CAJPEX010000797">
    <property type="protein sequence ID" value="CAG0917249.1"/>
    <property type="molecule type" value="Genomic_DNA"/>
</dbReference>
<feature type="region of interest" description="Disordered" evidence="1">
    <location>
        <begin position="126"/>
        <end position="187"/>
    </location>
</feature>
<dbReference type="Proteomes" id="UP000678499">
    <property type="component" value="Unassembled WGS sequence"/>
</dbReference>
<evidence type="ECO:0000313" key="2">
    <source>
        <dbReference type="EMBL" id="CAD7277097.1"/>
    </source>
</evidence>
<evidence type="ECO:0000313" key="3">
    <source>
        <dbReference type="Proteomes" id="UP000678499"/>
    </source>
</evidence>
<gene>
    <name evidence="2" type="ORF">NMOB1V02_LOCUS4839</name>
</gene>
<reference evidence="2" key="1">
    <citation type="submission" date="2020-11" db="EMBL/GenBank/DDBJ databases">
        <authorList>
            <person name="Tran Van P."/>
        </authorList>
    </citation>
    <scope>NUCLEOTIDE SEQUENCE</scope>
</reference>
<dbReference type="AlphaFoldDB" id="A0A7R9BN90"/>
<organism evidence="2">
    <name type="scientific">Notodromas monacha</name>
    <dbReference type="NCBI Taxonomy" id="399045"/>
    <lineage>
        <taxon>Eukaryota</taxon>
        <taxon>Metazoa</taxon>
        <taxon>Ecdysozoa</taxon>
        <taxon>Arthropoda</taxon>
        <taxon>Crustacea</taxon>
        <taxon>Oligostraca</taxon>
        <taxon>Ostracoda</taxon>
        <taxon>Podocopa</taxon>
        <taxon>Podocopida</taxon>
        <taxon>Cypridocopina</taxon>
        <taxon>Cypridoidea</taxon>
        <taxon>Cyprididae</taxon>
        <taxon>Notodromas</taxon>
    </lineage>
</organism>
<evidence type="ECO:0000256" key="1">
    <source>
        <dbReference type="SAM" id="MobiDB-lite"/>
    </source>
</evidence>
<accession>A0A7R9BN90</accession>
<proteinExistence type="predicted"/>
<dbReference type="EMBL" id="OA882834">
    <property type="protein sequence ID" value="CAD7277097.1"/>
    <property type="molecule type" value="Genomic_DNA"/>
</dbReference>
<protein>
    <submittedName>
        <fullName evidence="2">Uncharacterized protein</fullName>
    </submittedName>
</protein>
<keyword evidence="3" id="KW-1185">Reference proteome</keyword>
<sequence>MHSPKVLNMESVAVYRLIQKDLKRADDGVNLITRNKFLASHLPVLIDTVKTRITTCMKRNKLTELCRILYKVEEDTKSAALPVSVDVPPVSAVSKINGGTDVSHKKYVCGPDPVDMGQLELFKLPASEPASEDPQNDSVTDVSHEKGDCGPDPVDLGQVQVSELPASEVPKNDSVTDVSHEKGDCGPDPVDLGQVQVLELPASEDPQNDSVTGDCGPDPVDVGQVQVLELPASEDPKNDSVTGIKRRLPSDDEDCTRCTAGMELVRFCYTQQLDYCSSNMLKLLLHASLTDSTLEGPNCERCEKLLDLVVNVEEMQTKGMQDEELYKIAMKTKKAIMVSMKCPPKKTARHDLKSLGPVATLLGRFAEVDEEGQFKHQPPKCKLCKSPVSVVQFASFMTWALKAHYKMHDLLKGKTADYNGVNNDWRSIMSSFVFDVGCTAWLRLERNKGRLSAWSIPMRCVPGALKSSDLKFPKATYKGSLSVEDITPEEKVTIALGKDKQLTECVMIACNACQDGSDMGLFIRVDDLDCLIQRMQMYCKNLARRSLVQKAGTPQEKRNLEPSGIIGKGIFYNILARLLFPADSCTGILKYSTYSGTNNKKRLNTSGSCDEDEEDNGKEVEESSFVTFQFDCMFGLSPDGIRSPFVPGLLRSILWEEIQKLKQHSSDKLEEVLKEVIRKDTSSFVNELYIGIVSFKKWIKTCYEKQMRTIIGNYMQEIGGVSKEYASFQIWLNDVYYQHYAIWPDVFAINAATELKAMKELGTLYLPESTVLHVRSEGKKMSIQCIGFRITCTYPDNIIVLRKLGKANTLKHFYPAILTDFGRHFKNEELFLKVKKFKTVKPAQHKWFSRDAQYPGFDCVGCYENLIHTWSWSWDPKKSKYSDIVAFDVDEDGKVTYNIREPAYEEAMPIFLAVTILDGGEEHKKYLENATTEEHLTKLWNDAERNRNAVFGTQSGPSNVFKTSTPKRSEDAVEVQSLYNTNPCSSFVQDHSIVGQSDTLEATVTPTALSRTLSNTSNVTFPGVCNSSNDEAFEEVVLRSFTITTDDRNNSDFQDSAASQELQDESSEVLYMDLLGPPPEFANEGAGQPGNARKNREPTIIRTLEERDQQVWTPIQDDAKRQDYDYKPLNLEKRRINENLRISSEQDRSTPHIFLTLLQNMLRNLTIFAERPAIGYLWEIPEMGIPRLDPPLYYENMN</sequence>